<accession>A0A2T0JWV0</accession>
<evidence type="ECO:0000313" key="2">
    <source>
        <dbReference type="Proteomes" id="UP000239415"/>
    </source>
</evidence>
<protein>
    <submittedName>
        <fullName evidence="1">Uncharacterized protein</fullName>
    </submittedName>
</protein>
<dbReference type="AlphaFoldDB" id="A0A2T0JWV0"/>
<gene>
    <name evidence="1" type="ORF">CLV67_12967</name>
</gene>
<dbReference type="RefSeq" id="WP_239166872.1">
    <property type="nucleotide sequence ID" value="NZ_BOMO01000161.1"/>
</dbReference>
<dbReference type="Proteomes" id="UP000239415">
    <property type="component" value="Unassembled WGS sequence"/>
</dbReference>
<proteinExistence type="predicted"/>
<reference evidence="1 2" key="1">
    <citation type="submission" date="2018-03" db="EMBL/GenBank/DDBJ databases">
        <title>Genomic Encyclopedia of Archaeal and Bacterial Type Strains, Phase II (KMG-II): from individual species to whole genera.</title>
        <authorList>
            <person name="Goeker M."/>
        </authorList>
    </citation>
    <scope>NUCLEOTIDE SEQUENCE [LARGE SCALE GENOMIC DNA]</scope>
    <source>
        <strain evidence="1 2">DSM 43146</strain>
    </source>
</reference>
<name>A0A2T0JWV0_9ACTN</name>
<sequence length="164" mass="19073">MTLQRFLVLHDYGMGGLWWWIHARSEREIMETFAEVEVVDDPKNLARFADGNLDEVNIDDPVMPPGLAEAREERDAQRDLPGFGELAGRERVWIRDTSYEDEIYFEELGPDGRRLRQVTVEADGTMIRTGPDDWPFNPPRDLYNPDLRRYEISAAEFEKAWNAA</sequence>
<dbReference type="EMBL" id="PVMZ01000029">
    <property type="protein sequence ID" value="PRX12210.1"/>
    <property type="molecule type" value="Genomic_DNA"/>
</dbReference>
<evidence type="ECO:0000313" key="1">
    <source>
        <dbReference type="EMBL" id="PRX12210.1"/>
    </source>
</evidence>
<keyword evidence="2" id="KW-1185">Reference proteome</keyword>
<comment type="caution">
    <text evidence="1">The sequence shown here is derived from an EMBL/GenBank/DDBJ whole genome shotgun (WGS) entry which is preliminary data.</text>
</comment>
<organism evidence="1 2">
    <name type="scientific">Actinoplanes italicus</name>
    <dbReference type="NCBI Taxonomy" id="113567"/>
    <lineage>
        <taxon>Bacteria</taxon>
        <taxon>Bacillati</taxon>
        <taxon>Actinomycetota</taxon>
        <taxon>Actinomycetes</taxon>
        <taxon>Micromonosporales</taxon>
        <taxon>Micromonosporaceae</taxon>
        <taxon>Actinoplanes</taxon>
    </lineage>
</organism>